<proteinExistence type="predicted"/>
<keyword evidence="2" id="KW-1185">Reference proteome</keyword>
<dbReference type="EMBL" id="BAAAYN010000018">
    <property type="protein sequence ID" value="GAA3387491.1"/>
    <property type="molecule type" value="Genomic_DNA"/>
</dbReference>
<protein>
    <submittedName>
        <fullName evidence="1">Uncharacterized protein</fullName>
    </submittedName>
</protein>
<accession>A0ABP6SWX1</accession>
<organism evidence="1 2">
    <name type="scientific">Cryptosporangium minutisporangium</name>
    <dbReference type="NCBI Taxonomy" id="113569"/>
    <lineage>
        <taxon>Bacteria</taxon>
        <taxon>Bacillati</taxon>
        <taxon>Actinomycetota</taxon>
        <taxon>Actinomycetes</taxon>
        <taxon>Cryptosporangiales</taxon>
        <taxon>Cryptosporangiaceae</taxon>
        <taxon>Cryptosporangium</taxon>
    </lineage>
</organism>
<dbReference type="Proteomes" id="UP001501676">
    <property type="component" value="Unassembled WGS sequence"/>
</dbReference>
<name>A0ABP6SWX1_9ACTN</name>
<gene>
    <name evidence="1" type="ORF">GCM10020369_30190</name>
</gene>
<evidence type="ECO:0000313" key="2">
    <source>
        <dbReference type="Proteomes" id="UP001501676"/>
    </source>
</evidence>
<evidence type="ECO:0000313" key="1">
    <source>
        <dbReference type="EMBL" id="GAA3387491.1"/>
    </source>
</evidence>
<comment type="caution">
    <text evidence="1">The sequence shown here is derived from an EMBL/GenBank/DDBJ whole genome shotgun (WGS) entry which is preliminary data.</text>
</comment>
<reference evidence="2" key="1">
    <citation type="journal article" date="2019" name="Int. J. Syst. Evol. Microbiol.">
        <title>The Global Catalogue of Microorganisms (GCM) 10K type strain sequencing project: providing services to taxonomists for standard genome sequencing and annotation.</title>
        <authorList>
            <consortium name="The Broad Institute Genomics Platform"/>
            <consortium name="The Broad Institute Genome Sequencing Center for Infectious Disease"/>
            <person name="Wu L."/>
            <person name="Ma J."/>
        </authorList>
    </citation>
    <scope>NUCLEOTIDE SEQUENCE [LARGE SCALE GENOMIC DNA]</scope>
    <source>
        <strain evidence="2">JCM 9458</strain>
    </source>
</reference>
<sequence length="73" mass="8116">MRADASLVLGGLQVSDNCARLAALEQQLRVADALARGAVLFVLSSVVVRALPRPSRRRERLVLKELHRDRARQ</sequence>